<evidence type="ECO:0000256" key="3">
    <source>
        <dbReference type="ARBA" id="ARBA00023163"/>
    </source>
</evidence>
<dbReference type="GO" id="GO:0000976">
    <property type="term" value="F:transcription cis-regulatory region binding"/>
    <property type="evidence" value="ECO:0007669"/>
    <property type="project" value="TreeGrafter"/>
</dbReference>
<keyword evidence="2 4" id="KW-0238">DNA-binding</keyword>
<organism evidence="6 7">
    <name type="scientific">Propionibacterium acidifaciens F0233</name>
    <dbReference type="NCBI Taxonomy" id="553198"/>
    <lineage>
        <taxon>Bacteria</taxon>
        <taxon>Bacillati</taxon>
        <taxon>Actinomycetota</taxon>
        <taxon>Actinomycetes</taxon>
        <taxon>Propionibacteriales</taxon>
        <taxon>Propionibacteriaceae</taxon>
        <taxon>Propionibacterium</taxon>
    </lineage>
</organism>
<reference evidence="6" key="1">
    <citation type="submission" date="2013-08" db="EMBL/GenBank/DDBJ databases">
        <authorList>
            <person name="Durkin A.S."/>
            <person name="Haft D.R."/>
            <person name="McCorrison J."/>
            <person name="Torralba M."/>
            <person name="Gillis M."/>
            <person name="Haft D.H."/>
            <person name="Methe B."/>
            <person name="Sutton G."/>
            <person name="Nelson K.E."/>
        </authorList>
    </citation>
    <scope>NUCLEOTIDE SEQUENCE [LARGE SCALE GENOMIC DNA]</scope>
    <source>
        <strain evidence="6">F0233</strain>
    </source>
</reference>
<evidence type="ECO:0000313" key="7">
    <source>
        <dbReference type="Proteomes" id="UP000017052"/>
    </source>
</evidence>
<dbReference type="SUPFAM" id="SSF46689">
    <property type="entry name" value="Homeodomain-like"/>
    <property type="match status" value="1"/>
</dbReference>
<proteinExistence type="predicted"/>
<name>U2QFC4_9ACTN</name>
<gene>
    <name evidence="6" type="ORF">HMPREF0682_1867</name>
</gene>
<evidence type="ECO:0000256" key="4">
    <source>
        <dbReference type="PROSITE-ProRule" id="PRU00335"/>
    </source>
</evidence>
<dbReference type="AlphaFoldDB" id="U2QFC4"/>
<keyword evidence="3" id="KW-0804">Transcription</keyword>
<dbReference type="PANTHER" id="PTHR30055:SF234">
    <property type="entry name" value="HTH-TYPE TRANSCRIPTIONAL REGULATOR BETI"/>
    <property type="match status" value="1"/>
</dbReference>
<evidence type="ECO:0000256" key="2">
    <source>
        <dbReference type="ARBA" id="ARBA00023125"/>
    </source>
</evidence>
<evidence type="ECO:0000313" key="6">
    <source>
        <dbReference type="EMBL" id="ERK61585.1"/>
    </source>
</evidence>
<dbReference type="EMBL" id="ACVN02000048">
    <property type="protein sequence ID" value="ERK61585.1"/>
    <property type="molecule type" value="Genomic_DNA"/>
</dbReference>
<keyword evidence="7" id="KW-1185">Reference proteome</keyword>
<dbReference type="InterPro" id="IPR050109">
    <property type="entry name" value="HTH-type_TetR-like_transc_reg"/>
</dbReference>
<evidence type="ECO:0000259" key="5">
    <source>
        <dbReference type="PROSITE" id="PS50977"/>
    </source>
</evidence>
<dbReference type="PROSITE" id="PS50977">
    <property type="entry name" value="HTH_TETR_2"/>
    <property type="match status" value="1"/>
</dbReference>
<dbReference type="Pfam" id="PF00440">
    <property type="entry name" value="TetR_N"/>
    <property type="match status" value="1"/>
</dbReference>
<comment type="caution">
    <text evidence="6">The sequence shown here is derived from an EMBL/GenBank/DDBJ whole genome shotgun (WGS) entry which is preliminary data.</text>
</comment>
<keyword evidence="1" id="KW-0805">Transcription regulation</keyword>
<dbReference type="PRINTS" id="PR00455">
    <property type="entry name" value="HTHTETR"/>
</dbReference>
<dbReference type="Proteomes" id="UP000017052">
    <property type="component" value="Unassembled WGS sequence"/>
</dbReference>
<protein>
    <submittedName>
        <fullName evidence="6">Transcriptional regulator, TetR family</fullName>
    </submittedName>
</protein>
<dbReference type="InterPro" id="IPR001647">
    <property type="entry name" value="HTH_TetR"/>
</dbReference>
<dbReference type="PANTHER" id="PTHR30055">
    <property type="entry name" value="HTH-TYPE TRANSCRIPTIONAL REGULATOR RUTR"/>
    <property type="match status" value="1"/>
</dbReference>
<dbReference type="GO" id="GO:0003700">
    <property type="term" value="F:DNA-binding transcription factor activity"/>
    <property type="evidence" value="ECO:0007669"/>
    <property type="project" value="TreeGrafter"/>
</dbReference>
<accession>U2QFC4</accession>
<evidence type="ECO:0000256" key="1">
    <source>
        <dbReference type="ARBA" id="ARBA00023015"/>
    </source>
</evidence>
<dbReference type="Gene3D" id="1.10.357.10">
    <property type="entry name" value="Tetracycline Repressor, domain 2"/>
    <property type="match status" value="1"/>
</dbReference>
<sequence length="211" mass="22774">MSEHSLILSLSVSRAAPMPPEERRRAIIAAARPLLVANGGGFTTKQVAEAAGIAEGTIFRVFPTKQALFDAVIADVLDPTRTTRALRALPEHGSLVERITAILALLYSDMDTVEEVFMAVHAMPSDDLTPHKPPMKNCDGRPTRSDDLRAAMAVALAPWADELSVPLEQAAAWLRSVAMATSHPFLKQGADFPPELAARLLVHGLERDHAC</sequence>
<feature type="domain" description="HTH tetR-type" evidence="5">
    <location>
        <begin position="21"/>
        <end position="80"/>
    </location>
</feature>
<dbReference type="InterPro" id="IPR009057">
    <property type="entry name" value="Homeodomain-like_sf"/>
</dbReference>
<feature type="DNA-binding region" description="H-T-H motif" evidence="4">
    <location>
        <begin position="43"/>
        <end position="62"/>
    </location>
</feature>